<dbReference type="InterPro" id="IPR029063">
    <property type="entry name" value="SAM-dependent_MTases_sf"/>
</dbReference>
<dbReference type="Proteomes" id="UP000579250">
    <property type="component" value="Unassembled WGS sequence"/>
</dbReference>
<organism evidence="2 3">
    <name type="scientific">Actinomadura latina</name>
    <dbReference type="NCBI Taxonomy" id="163603"/>
    <lineage>
        <taxon>Bacteria</taxon>
        <taxon>Bacillati</taxon>
        <taxon>Actinomycetota</taxon>
        <taxon>Actinomycetes</taxon>
        <taxon>Streptosporangiales</taxon>
        <taxon>Thermomonosporaceae</taxon>
        <taxon>Actinomadura</taxon>
    </lineage>
</organism>
<name>A0A846YVX5_9ACTN</name>
<dbReference type="PANTHER" id="PTHR43861">
    <property type="entry name" value="TRANS-ACONITATE 2-METHYLTRANSFERASE-RELATED"/>
    <property type="match status" value="1"/>
</dbReference>
<dbReference type="Pfam" id="PF13847">
    <property type="entry name" value="Methyltransf_31"/>
    <property type="match status" value="1"/>
</dbReference>
<comment type="caution">
    <text evidence="2">The sequence shown here is derived from an EMBL/GenBank/DDBJ whole genome shotgun (WGS) entry which is preliminary data.</text>
</comment>
<gene>
    <name evidence="2" type="ORF">HGB48_03520</name>
</gene>
<dbReference type="EMBL" id="JAAXPI010000002">
    <property type="protein sequence ID" value="NKZ02825.1"/>
    <property type="molecule type" value="Genomic_DNA"/>
</dbReference>
<protein>
    <submittedName>
        <fullName evidence="2">Class I SAM-dependent methyltransferase</fullName>
    </submittedName>
</protein>
<dbReference type="GO" id="GO:0032259">
    <property type="term" value="P:methylation"/>
    <property type="evidence" value="ECO:0007669"/>
    <property type="project" value="UniProtKB-KW"/>
</dbReference>
<dbReference type="InterPro" id="IPR025714">
    <property type="entry name" value="Methyltranfer_dom"/>
</dbReference>
<accession>A0A846YVX5</accession>
<dbReference type="RefSeq" id="WP_067628888.1">
    <property type="nucleotide sequence ID" value="NZ_JAAXPI010000002.1"/>
</dbReference>
<dbReference type="Gene3D" id="3.40.50.150">
    <property type="entry name" value="Vaccinia Virus protein VP39"/>
    <property type="match status" value="1"/>
</dbReference>
<dbReference type="CDD" id="cd02440">
    <property type="entry name" value="AdoMet_MTases"/>
    <property type="match status" value="1"/>
</dbReference>
<sequence>MTYPFADRAAEDERLVAQGRLFDPLTRRVLRHAGLAPGMRVLDLGSGAGNVARVAAELVGPDGAVVGVERDPAAAELARRRTDAPNVEYRVGDVQTLDGIEDDFDAVVGRLFLMYLPDPAAVIRGAAAHVRPGGLICMHEADLAYLPAVPETPLWNRAHGWFLDALEKAGFEPRMGPALFTAFREAGLPAPRLQVETFAAGGPDAPAWGWANVIGATVPLMERTGIASHAEVDPATLADRLLADTLAHDGCVFGPPMTGAWTTAP</sequence>
<dbReference type="GO" id="GO:0008168">
    <property type="term" value="F:methyltransferase activity"/>
    <property type="evidence" value="ECO:0007669"/>
    <property type="project" value="UniProtKB-KW"/>
</dbReference>
<proteinExistence type="predicted"/>
<evidence type="ECO:0000313" key="2">
    <source>
        <dbReference type="EMBL" id="NKZ02825.1"/>
    </source>
</evidence>
<keyword evidence="2" id="KW-0808">Transferase</keyword>
<dbReference type="AlphaFoldDB" id="A0A846YVX5"/>
<reference evidence="2 3" key="1">
    <citation type="submission" date="2020-04" db="EMBL/GenBank/DDBJ databases">
        <title>MicrobeNet Type strains.</title>
        <authorList>
            <person name="Nicholson A.C."/>
        </authorList>
    </citation>
    <scope>NUCLEOTIDE SEQUENCE [LARGE SCALE GENOMIC DNA]</scope>
    <source>
        <strain evidence="2 3">ATCC BAA-277</strain>
    </source>
</reference>
<dbReference type="SUPFAM" id="SSF53335">
    <property type="entry name" value="S-adenosyl-L-methionine-dependent methyltransferases"/>
    <property type="match status" value="1"/>
</dbReference>
<evidence type="ECO:0000259" key="1">
    <source>
        <dbReference type="Pfam" id="PF13847"/>
    </source>
</evidence>
<feature type="domain" description="Methyltransferase" evidence="1">
    <location>
        <begin position="37"/>
        <end position="147"/>
    </location>
</feature>
<keyword evidence="2" id="KW-0489">Methyltransferase</keyword>
<keyword evidence="3" id="KW-1185">Reference proteome</keyword>
<evidence type="ECO:0000313" key="3">
    <source>
        <dbReference type="Proteomes" id="UP000579250"/>
    </source>
</evidence>